<evidence type="ECO:0000256" key="17">
    <source>
        <dbReference type="ARBA" id="ARBA00023239"/>
    </source>
</evidence>
<dbReference type="CDD" id="cd08195">
    <property type="entry name" value="DHQS"/>
    <property type="match status" value="1"/>
</dbReference>
<dbReference type="InterPro" id="IPR050071">
    <property type="entry name" value="Dehydroquinate_synthase"/>
</dbReference>
<dbReference type="Pfam" id="PF01761">
    <property type="entry name" value="DHQ_synthase"/>
    <property type="match status" value="1"/>
</dbReference>
<feature type="domain" description="3-dehydroquinate synthase N-terminal" evidence="19">
    <location>
        <begin position="65"/>
        <end position="176"/>
    </location>
</feature>
<dbReference type="EC" id="4.2.3.4" evidence="8"/>
<evidence type="ECO:0000256" key="3">
    <source>
        <dbReference type="ARBA" id="ARBA00001941"/>
    </source>
</evidence>
<dbReference type="GO" id="GO:0005737">
    <property type="term" value="C:cytoplasm"/>
    <property type="evidence" value="ECO:0007669"/>
    <property type="project" value="UniProtKB-SubCell"/>
</dbReference>
<dbReference type="Gene3D" id="3.40.50.1970">
    <property type="match status" value="1"/>
</dbReference>
<comment type="catalytic activity">
    <reaction evidence="1">
        <text>7-phospho-2-dehydro-3-deoxy-D-arabino-heptonate = 3-dehydroquinate + phosphate</text>
        <dbReference type="Rhea" id="RHEA:21968"/>
        <dbReference type="ChEBI" id="CHEBI:32364"/>
        <dbReference type="ChEBI" id="CHEBI:43474"/>
        <dbReference type="ChEBI" id="CHEBI:58394"/>
        <dbReference type="EC" id="4.2.3.4"/>
    </reaction>
</comment>
<comment type="pathway">
    <text evidence="6">Metabolic intermediate biosynthesis; chorismate biosynthesis; chorismate from D-erythrose 4-phosphate and phosphoenolpyruvate: step 2/7.</text>
</comment>
<keyword evidence="10" id="KW-0963">Cytoplasm</keyword>
<name>A0A6J6E5P0_9ZZZZ</name>
<dbReference type="GO" id="GO:0003856">
    <property type="term" value="F:3-dehydroquinate synthase activity"/>
    <property type="evidence" value="ECO:0007669"/>
    <property type="project" value="UniProtKB-EC"/>
</dbReference>
<evidence type="ECO:0000256" key="11">
    <source>
        <dbReference type="ARBA" id="ARBA00022605"/>
    </source>
</evidence>
<comment type="cofactor">
    <cofactor evidence="2">
        <name>NAD(+)</name>
        <dbReference type="ChEBI" id="CHEBI:57540"/>
    </cofactor>
</comment>
<dbReference type="InterPro" id="IPR030960">
    <property type="entry name" value="DHQS/DOIS_N"/>
</dbReference>
<keyword evidence="15" id="KW-0520">NAD</keyword>
<dbReference type="InterPro" id="IPR056179">
    <property type="entry name" value="DHQS_C"/>
</dbReference>
<dbReference type="GO" id="GO:0008652">
    <property type="term" value="P:amino acid biosynthetic process"/>
    <property type="evidence" value="ECO:0007669"/>
    <property type="project" value="UniProtKB-KW"/>
</dbReference>
<keyword evidence="11" id="KW-0028">Amino-acid biosynthesis</keyword>
<dbReference type="InterPro" id="IPR030963">
    <property type="entry name" value="DHQ_synth_fam"/>
</dbReference>
<comment type="similarity">
    <text evidence="7">Belongs to the sugar phosphate cyclases superfamily. Dehydroquinate synthase family.</text>
</comment>
<dbReference type="NCBIfam" id="TIGR01357">
    <property type="entry name" value="aroB"/>
    <property type="match status" value="1"/>
</dbReference>
<evidence type="ECO:0000256" key="14">
    <source>
        <dbReference type="ARBA" id="ARBA00022833"/>
    </source>
</evidence>
<keyword evidence="17" id="KW-0456">Lyase</keyword>
<evidence type="ECO:0000256" key="8">
    <source>
        <dbReference type="ARBA" id="ARBA00013031"/>
    </source>
</evidence>
<dbReference type="PANTHER" id="PTHR43622:SF7">
    <property type="entry name" value="3-DEHYDROQUINATE SYNTHASE, CHLOROPLASTIC"/>
    <property type="match status" value="1"/>
</dbReference>
<keyword evidence="14" id="KW-0862">Zinc</keyword>
<evidence type="ECO:0000256" key="1">
    <source>
        <dbReference type="ARBA" id="ARBA00001393"/>
    </source>
</evidence>
<evidence type="ECO:0000259" key="20">
    <source>
        <dbReference type="Pfam" id="PF24621"/>
    </source>
</evidence>
<keyword evidence="12" id="KW-0479">Metal-binding</keyword>
<dbReference type="GO" id="GO:0000166">
    <property type="term" value="F:nucleotide binding"/>
    <property type="evidence" value="ECO:0007669"/>
    <property type="project" value="UniProtKB-KW"/>
</dbReference>
<evidence type="ECO:0000256" key="9">
    <source>
        <dbReference type="ARBA" id="ARBA00017684"/>
    </source>
</evidence>
<dbReference type="FunFam" id="3.40.50.1970:FF:000007">
    <property type="entry name" value="Pentafunctional AROM polypeptide"/>
    <property type="match status" value="1"/>
</dbReference>
<keyword evidence="13" id="KW-0547">Nucleotide-binding</keyword>
<dbReference type="Gene3D" id="1.20.1090.10">
    <property type="entry name" value="Dehydroquinate synthase-like - alpha domain"/>
    <property type="match status" value="1"/>
</dbReference>
<keyword evidence="18" id="KW-0170">Cobalt</keyword>
<dbReference type="SUPFAM" id="SSF56796">
    <property type="entry name" value="Dehydroquinate synthase-like"/>
    <property type="match status" value="1"/>
</dbReference>
<evidence type="ECO:0000256" key="4">
    <source>
        <dbReference type="ARBA" id="ARBA00001947"/>
    </source>
</evidence>
<comment type="cofactor">
    <cofactor evidence="3">
        <name>Co(2+)</name>
        <dbReference type="ChEBI" id="CHEBI:48828"/>
    </cofactor>
</comment>
<evidence type="ECO:0000256" key="7">
    <source>
        <dbReference type="ARBA" id="ARBA00005412"/>
    </source>
</evidence>
<evidence type="ECO:0000256" key="6">
    <source>
        <dbReference type="ARBA" id="ARBA00004661"/>
    </source>
</evidence>
<comment type="cofactor">
    <cofactor evidence="4">
        <name>Zn(2+)</name>
        <dbReference type="ChEBI" id="CHEBI:29105"/>
    </cofactor>
</comment>
<evidence type="ECO:0000313" key="21">
    <source>
        <dbReference type="EMBL" id="CAB4570535.1"/>
    </source>
</evidence>
<dbReference type="PANTHER" id="PTHR43622">
    <property type="entry name" value="3-DEHYDROQUINATE SYNTHASE"/>
    <property type="match status" value="1"/>
</dbReference>
<feature type="domain" description="3-dehydroquinate synthase C-terminal" evidence="20">
    <location>
        <begin position="179"/>
        <end position="325"/>
    </location>
</feature>
<evidence type="ECO:0000256" key="18">
    <source>
        <dbReference type="ARBA" id="ARBA00023285"/>
    </source>
</evidence>
<organism evidence="21">
    <name type="scientific">freshwater metagenome</name>
    <dbReference type="NCBI Taxonomy" id="449393"/>
    <lineage>
        <taxon>unclassified sequences</taxon>
        <taxon>metagenomes</taxon>
        <taxon>ecological metagenomes</taxon>
    </lineage>
</organism>
<protein>
    <recommendedName>
        <fullName evidence="9">3-dehydroquinate synthase</fullName>
        <ecNumber evidence="8">4.2.3.4</ecNumber>
    </recommendedName>
</protein>
<evidence type="ECO:0000256" key="15">
    <source>
        <dbReference type="ARBA" id="ARBA00023027"/>
    </source>
</evidence>
<evidence type="ECO:0000259" key="19">
    <source>
        <dbReference type="Pfam" id="PF01761"/>
    </source>
</evidence>
<gene>
    <name evidence="21" type="ORF">UFOPK1740_00191</name>
</gene>
<evidence type="ECO:0000256" key="10">
    <source>
        <dbReference type="ARBA" id="ARBA00022490"/>
    </source>
</evidence>
<evidence type="ECO:0000256" key="5">
    <source>
        <dbReference type="ARBA" id="ARBA00004496"/>
    </source>
</evidence>
<evidence type="ECO:0000256" key="12">
    <source>
        <dbReference type="ARBA" id="ARBA00022723"/>
    </source>
</evidence>
<evidence type="ECO:0000256" key="16">
    <source>
        <dbReference type="ARBA" id="ARBA00023141"/>
    </source>
</evidence>
<dbReference type="EMBL" id="CAEZTU010000005">
    <property type="protein sequence ID" value="CAB4570535.1"/>
    <property type="molecule type" value="Genomic_DNA"/>
</dbReference>
<evidence type="ECO:0000256" key="13">
    <source>
        <dbReference type="ARBA" id="ARBA00022741"/>
    </source>
</evidence>
<evidence type="ECO:0000256" key="2">
    <source>
        <dbReference type="ARBA" id="ARBA00001911"/>
    </source>
</evidence>
<proteinExistence type="inferred from homology"/>
<reference evidence="21" key="1">
    <citation type="submission" date="2020-05" db="EMBL/GenBank/DDBJ databases">
        <authorList>
            <person name="Chiriac C."/>
            <person name="Salcher M."/>
            <person name="Ghai R."/>
            <person name="Kavagutti S V."/>
        </authorList>
    </citation>
    <scope>NUCLEOTIDE SEQUENCE</scope>
</reference>
<keyword evidence="16" id="KW-0057">Aromatic amino acid biosynthesis</keyword>
<dbReference type="GO" id="GO:0046872">
    <property type="term" value="F:metal ion binding"/>
    <property type="evidence" value="ECO:0007669"/>
    <property type="project" value="UniProtKB-KW"/>
</dbReference>
<accession>A0A6J6E5P0</accession>
<sequence length="361" mass="39811">MGIHKTITVNATNPYDVVIGHDILDSININQNVNQIALIFPTHVEKVAKSVKKHVTKLGFKVIEIKVPNAETAKNIKIVDKCWKTLGKSKFTRSDLIVAIGGGATTDLAGFVAATWLRGIDFISIPTTLLGMVDAAVGGKTGINTEAGKNLVGSFHNPVQVICDLNTLKSLKKHDFTTGMAEVVKCGFIADEKILQIIEKYPQECKTFDGVEIPELVTRSIQVKADTVAKDFKETSTSKTGREILNYGHTLGHAIEKNEKYKWRHGDAVSVGMVFVAELAFADGKLSTEVVKRHRDILELVGLPTKYKSKNFKKLIEIMALDKKSRGATLRFVILEDIAKPSRLENPSYKILSQAWEKVSK</sequence>
<dbReference type="AlphaFoldDB" id="A0A6J6E5P0"/>
<dbReference type="PIRSF" id="PIRSF001455">
    <property type="entry name" value="DHQ_synth"/>
    <property type="match status" value="1"/>
</dbReference>
<dbReference type="HAMAP" id="MF_00110">
    <property type="entry name" value="DHQ_synthase"/>
    <property type="match status" value="1"/>
</dbReference>
<comment type="subcellular location">
    <subcellularLocation>
        <location evidence="5">Cytoplasm</location>
    </subcellularLocation>
</comment>
<dbReference type="Pfam" id="PF24621">
    <property type="entry name" value="DHQS_C"/>
    <property type="match status" value="1"/>
</dbReference>
<dbReference type="InterPro" id="IPR016037">
    <property type="entry name" value="DHQ_synth_AroB"/>
</dbReference>
<dbReference type="GO" id="GO:0009073">
    <property type="term" value="P:aromatic amino acid family biosynthetic process"/>
    <property type="evidence" value="ECO:0007669"/>
    <property type="project" value="UniProtKB-KW"/>
</dbReference>